<dbReference type="CDD" id="cd00102">
    <property type="entry name" value="IPT"/>
    <property type="match status" value="1"/>
</dbReference>
<organism evidence="2 3">
    <name type="scientific">Kitasatospora aburaviensis</name>
    <dbReference type="NCBI Taxonomy" id="67265"/>
    <lineage>
        <taxon>Bacteria</taxon>
        <taxon>Bacillati</taxon>
        <taxon>Actinomycetota</taxon>
        <taxon>Actinomycetes</taxon>
        <taxon>Kitasatosporales</taxon>
        <taxon>Streptomycetaceae</taxon>
        <taxon>Kitasatospora</taxon>
    </lineage>
</organism>
<keyword evidence="3" id="KW-1185">Reference proteome</keyword>
<reference evidence="3" key="1">
    <citation type="journal article" date="2019" name="Int. J. Syst. Evol. Microbiol.">
        <title>The Global Catalogue of Microorganisms (GCM) 10K type strain sequencing project: providing services to taxonomists for standard genome sequencing and annotation.</title>
        <authorList>
            <consortium name="The Broad Institute Genomics Platform"/>
            <consortium name="The Broad Institute Genome Sequencing Center for Infectious Disease"/>
            <person name="Wu L."/>
            <person name="Ma J."/>
        </authorList>
    </citation>
    <scope>NUCLEOTIDE SEQUENCE [LARGE SCALE GENOMIC DNA]</scope>
    <source>
        <strain evidence="3">CGMCC 4.1469</strain>
    </source>
</reference>
<dbReference type="EMBL" id="JBHSOD010000020">
    <property type="protein sequence ID" value="MFC5886848.1"/>
    <property type="molecule type" value="Genomic_DNA"/>
</dbReference>
<name>A0ABW1EXS5_9ACTN</name>
<evidence type="ECO:0000313" key="2">
    <source>
        <dbReference type="EMBL" id="MFC5886848.1"/>
    </source>
</evidence>
<dbReference type="SMART" id="SM00429">
    <property type="entry name" value="IPT"/>
    <property type="match status" value="1"/>
</dbReference>
<evidence type="ECO:0000313" key="3">
    <source>
        <dbReference type="Proteomes" id="UP001596067"/>
    </source>
</evidence>
<comment type="caution">
    <text evidence="2">The sequence shown here is derived from an EMBL/GenBank/DDBJ whole genome shotgun (WGS) entry which is preliminary data.</text>
</comment>
<dbReference type="RefSeq" id="WP_345330822.1">
    <property type="nucleotide sequence ID" value="NZ_BAAAVH010000123.1"/>
</dbReference>
<dbReference type="SUPFAM" id="SSF81296">
    <property type="entry name" value="E set domains"/>
    <property type="match status" value="1"/>
</dbReference>
<dbReference type="Gene3D" id="2.60.40.10">
    <property type="entry name" value="Immunoglobulins"/>
    <property type="match status" value="1"/>
</dbReference>
<dbReference type="Pfam" id="PF01833">
    <property type="entry name" value="TIG"/>
    <property type="match status" value="1"/>
</dbReference>
<protein>
    <submittedName>
        <fullName evidence="2">IPT/TIG domain-containing protein</fullName>
    </submittedName>
</protein>
<dbReference type="InterPro" id="IPR013783">
    <property type="entry name" value="Ig-like_fold"/>
</dbReference>
<proteinExistence type="predicted"/>
<evidence type="ECO:0000259" key="1">
    <source>
        <dbReference type="SMART" id="SM00429"/>
    </source>
</evidence>
<sequence>MGLYTAGGARITKAGFPATPVADRTMTVTADIYATRRFAEGDKKPEGSIRTIAFRAGALIKESEIAKLFPAPTITAVLPGTGPAAGGTVVTITGTNLDGTTAVTFGGTAGTVLTVLSDTAVKVTTPAKAAGAVDVVLTDDAGSVTKVGGFTYS</sequence>
<dbReference type="InterPro" id="IPR002909">
    <property type="entry name" value="IPT_dom"/>
</dbReference>
<accession>A0ABW1EXS5</accession>
<feature type="domain" description="IPT/TIG" evidence="1">
    <location>
        <begin position="71"/>
        <end position="153"/>
    </location>
</feature>
<gene>
    <name evidence="2" type="ORF">ACFP0N_17920</name>
</gene>
<dbReference type="Proteomes" id="UP001596067">
    <property type="component" value="Unassembled WGS sequence"/>
</dbReference>
<dbReference type="InterPro" id="IPR014756">
    <property type="entry name" value="Ig_E-set"/>
</dbReference>